<gene>
    <name evidence="1" type="ORF">SYN_00529</name>
</gene>
<dbReference type="STRING" id="56780.SYN_00529"/>
<proteinExistence type="predicted"/>
<dbReference type="HOGENOM" id="CLU_3030783_0_0_7"/>
<evidence type="ECO:0000313" key="2">
    <source>
        <dbReference type="Proteomes" id="UP000001933"/>
    </source>
</evidence>
<keyword evidence="2" id="KW-1185">Reference proteome</keyword>
<dbReference type="AlphaFoldDB" id="Q2LR19"/>
<dbReference type="Proteomes" id="UP000001933">
    <property type="component" value="Chromosome"/>
</dbReference>
<dbReference type="InParanoid" id="Q2LR19"/>
<evidence type="ECO:0000313" key="1">
    <source>
        <dbReference type="EMBL" id="ABC76526.1"/>
    </source>
</evidence>
<dbReference type="EMBL" id="CP000252">
    <property type="protein sequence ID" value="ABC76526.1"/>
    <property type="molecule type" value="Genomic_DNA"/>
</dbReference>
<protein>
    <submittedName>
        <fullName evidence="1">Hypothetical cytosolic protein</fullName>
    </submittedName>
</protein>
<name>Q2LR19_SYNAS</name>
<reference evidence="1 2" key="1">
    <citation type="journal article" date="2007" name="Proc. Natl. Acad. Sci. U.S.A.">
        <title>The genome of Syntrophus aciditrophicus: life at the thermodynamic limit of microbial growth.</title>
        <authorList>
            <person name="McInerney M.J."/>
            <person name="Rohlin L."/>
            <person name="Mouttaki H."/>
            <person name="Kim U."/>
            <person name="Krupp R.S."/>
            <person name="Rios-Hernandez L."/>
            <person name="Sieber J."/>
            <person name="Struchtemeyer C.G."/>
            <person name="Bhattacharyya A."/>
            <person name="Campbell J.W."/>
            <person name="Gunsalus R.P."/>
        </authorList>
    </citation>
    <scope>NUCLEOTIDE SEQUENCE [LARGE SCALE GENOMIC DNA]</scope>
    <source>
        <strain evidence="1 2">SB</strain>
    </source>
</reference>
<accession>Q2LR19</accession>
<dbReference type="KEGG" id="sat:SYN_00529"/>
<sequence>MSYLFSLSDRAVADANDNLLMYLIIYDNFPEIQSLIRMIVWKWSIPDSRNRRAKK</sequence>
<organism evidence="1 2">
    <name type="scientific">Syntrophus aciditrophicus (strain SB)</name>
    <dbReference type="NCBI Taxonomy" id="56780"/>
    <lineage>
        <taxon>Bacteria</taxon>
        <taxon>Pseudomonadati</taxon>
        <taxon>Thermodesulfobacteriota</taxon>
        <taxon>Syntrophia</taxon>
        <taxon>Syntrophales</taxon>
        <taxon>Syntrophaceae</taxon>
        <taxon>Syntrophus</taxon>
    </lineage>
</organism>